<dbReference type="AlphaFoldDB" id="J3MNX9"/>
<dbReference type="HOGENOM" id="CLU_1638001_0_0_1"/>
<organism evidence="2">
    <name type="scientific">Oryza brachyantha</name>
    <name type="common">malo sina</name>
    <dbReference type="NCBI Taxonomy" id="4533"/>
    <lineage>
        <taxon>Eukaryota</taxon>
        <taxon>Viridiplantae</taxon>
        <taxon>Streptophyta</taxon>
        <taxon>Embryophyta</taxon>
        <taxon>Tracheophyta</taxon>
        <taxon>Spermatophyta</taxon>
        <taxon>Magnoliopsida</taxon>
        <taxon>Liliopsida</taxon>
        <taxon>Poales</taxon>
        <taxon>Poaceae</taxon>
        <taxon>BOP clade</taxon>
        <taxon>Oryzoideae</taxon>
        <taxon>Oryzeae</taxon>
        <taxon>Oryzinae</taxon>
        <taxon>Oryza</taxon>
    </lineage>
</organism>
<feature type="compositionally biased region" description="Polar residues" evidence="1">
    <location>
        <begin position="148"/>
        <end position="162"/>
    </location>
</feature>
<protein>
    <submittedName>
        <fullName evidence="2">Uncharacterized protein</fullName>
    </submittedName>
</protein>
<dbReference type="RefSeq" id="XP_015694762.2">
    <property type="nucleotide sequence ID" value="XM_015839276.2"/>
</dbReference>
<reference evidence="2" key="1">
    <citation type="journal article" date="2013" name="Nat. Commun.">
        <title>Whole-genome sequencing of Oryza brachyantha reveals mechanisms underlying Oryza genome evolution.</title>
        <authorList>
            <person name="Chen J."/>
            <person name="Huang Q."/>
            <person name="Gao D."/>
            <person name="Wang J."/>
            <person name="Lang Y."/>
            <person name="Liu T."/>
            <person name="Li B."/>
            <person name="Bai Z."/>
            <person name="Luis Goicoechea J."/>
            <person name="Liang C."/>
            <person name="Chen C."/>
            <person name="Zhang W."/>
            <person name="Sun S."/>
            <person name="Liao Y."/>
            <person name="Zhang X."/>
            <person name="Yang L."/>
            <person name="Song C."/>
            <person name="Wang M."/>
            <person name="Shi J."/>
            <person name="Liu G."/>
            <person name="Liu J."/>
            <person name="Zhou H."/>
            <person name="Zhou W."/>
            <person name="Yu Q."/>
            <person name="An N."/>
            <person name="Chen Y."/>
            <person name="Cai Q."/>
            <person name="Wang B."/>
            <person name="Liu B."/>
            <person name="Min J."/>
            <person name="Huang Y."/>
            <person name="Wu H."/>
            <person name="Li Z."/>
            <person name="Zhang Y."/>
            <person name="Yin Y."/>
            <person name="Song W."/>
            <person name="Jiang J."/>
            <person name="Jackson S.A."/>
            <person name="Wing R.A."/>
            <person name="Wang J."/>
            <person name="Chen M."/>
        </authorList>
    </citation>
    <scope>NUCLEOTIDE SEQUENCE [LARGE SCALE GENOMIC DNA]</scope>
    <source>
        <strain evidence="2">cv. IRGC 101232</strain>
    </source>
</reference>
<proteinExistence type="predicted"/>
<evidence type="ECO:0000313" key="2">
    <source>
        <dbReference type="EnsemblPlants" id="OB07G31110.1"/>
    </source>
</evidence>
<gene>
    <name evidence="2" type="primary">LOC107304574</name>
</gene>
<dbReference type="Proteomes" id="UP000006038">
    <property type="component" value="Chromosome 7"/>
</dbReference>
<dbReference type="Gramene" id="OB07G31110.1">
    <property type="protein sequence ID" value="OB07G31110.1"/>
    <property type="gene ID" value="OB07G31110"/>
</dbReference>
<evidence type="ECO:0000256" key="1">
    <source>
        <dbReference type="SAM" id="MobiDB-lite"/>
    </source>
</evidence>
<dbReference type="OrthoDB" id="660918at2759"/>
<dbReference type="EnsemblPlants" id="OB07G31110.1">
    <property type="protein sequence ID" value="OB07G31110.1"/>
    <property type="gene ID" value="OB07G31110"/>
</dbReference>
<sequence>MQHHREIVSVDNGCLYAEAMDMSARLCLAANDGLAMASHVMHSAELNLAAPNETSAETIHRTVRVCVSAFMAADGDSYQRKVSRETVASFLGALRGLAALSHILLEGALEAVSHRLPMESLSEYAFNSDVIRRVREADERAGVHGPNGSVSGNLQDSTAGDC</sequence>
<feature type="region of interest" description="Disordered" evidence="1">
    <location>
        <begin position="139"/>
        <end position="162"/>
    </location>
</feature>
<keyword evidence="3" id="KW-1185">Reference proteome</keyword>
<evidence type="ECO:0000313" key="3">
    <source>
        <dbReference type="Proteomes" id="UP000006038"/>
    </source>
</evidence>
<accession>J3MNX9</accession>
<reference evidence="2" key="2">
    <citation type="submission" date="2013-04" db="UniProtKB">
        <authorList>
            <consortium name="EnsemblPlants"/>
        </authorList>
    </citation>
    <scope>IDENTIFICATION</scope>
</reference>
<name>J3MNX9_ORYBR</name>
<dbReference type="GeneID" id="107304574"/>